<dbReference type="KEGG" id="lcre:Pla8534_68580"/>
<accession>A0A518E4C9</accession>
<proteinExistence type="predicted"/>
<dbReference type="Proteomes" id="UP000317648">
    <property type="component" value="Chromosome"/>
</dbReference>
<dbReference type="AlphaFoldDB" id="A0A518E4C9"/>
<dbReference type="EMBL" id="CP036433">
    <property type="protein sequence ID" value="QDU98947.1"/>
    <property type="molecule type" value="Genomic_DNA"/>
</dbReference>
<dbReference type="InterPro" id="IPR018745">
    <property type="entry name" value="MpsC"/>
</dbReference>
<feature type="domain" description="Na+-translocating membrane potential-generating system MpsC" evidence="1">
    <location>
        <begin position="7"/>
        <end position="109"/>
    </location>
</feature>
<reference evidence="2 3" key="1">
    <citation type="submission" date="2019-02" db="EMBL/GenBank/DDBJ databases">
        <title>Deep-cultivation of Planctomycetes and their phenomic and genomic characterization uncovers novel biology.</title>
        <authorList>
            <person name="Wiegand S."/>
            <person name="Jogler M."/>
            <person name="Boedeker C."/>
            <person name="Pinto D."/>
            <person name="Vollmers J."/>
            <person name="Rivas-Marin E."/>
            <person name="Kohn T."/>
            <person name="Peeters S.H."/>
            <person name="Heuer A."/>
            <person name="Rast P."/>
            <person name="Oberbeckmann S."/>
            <person name="Bunk B."/>
            <person name="Jeske O."/>
            <person name="Meyerdierks A."/>
            <person name="Storesund J.E."/>
            <person name="Kallscheuer N."/>
            <person name="Luecker S."/>
            <person name="Lage O.M."/>
            <person name="Pohl T."/>
            <person name="Merkel B.J."/>
            <person name="Hornburger P."/>
            <person name="Mueller R.-W."/>
            <person name="Bruemmer F."/>
            <person name="Labrenz M."/>
            <person name="Spormann A.M."/>
            <person name="Op den Camp H."/>
            <person name="Overmann J."/>
            <person name="Amann R."/>
            <person name="Jetten M.S.M."/>
            <person name="Mascher T."/>
            <person name="Medema M.H."/>
            <person name="Devos D.P."/>
            <person name="Kaster A.-K."/>
            <person name="Ovreas L."/>
            <person name="Rohde M."/>
            <person name="Galperin M.Y."/>
            <person name="Jogler C."/>
        </authorList>
    </citation>
    <scope>NUCLEOTIDE SEQUENCE [LARGE SCALE GENOMIC DNA]</scope>
    <source>
        <strain evidence="2 3">Pla85_3_4</strain>
    </source>
</reference>
<evidence type="ECO:0000313" key="2">
    <source>
        <dbReference type="EMBL" id="QDU98947.1"/>
    </source>
</evidence>
<dbReference type="RefSeq" id="WP_145058590.1">
    <property type="nucleotide sequence ID" value="NZ_CP036433.1"/>
</dbReference>
<dbReference type="OrthoDB" id="277898at2"/>
<sequence>MNKSDPQIAQQLAEAARSLQQKNTGHAPTAVTVMLSEDTLVLTFHDALTPAEKALSQTPEGAAKVQEFHRQLFATSSAAMRQEIRRIAGREVREAMAEIETATGAVAYAFPTGAMVQVFLLAPESSDPVKDADSDAPDLPATV</sequence>
<evidence type="ECO:0000313" key="3">
    <source>
        <dbReference type="Proteomes" id="UP000317648"/>
    </source>
</evidence>
<protein>
    <recommendedName>
        <fullName evidence="1">Na+-translocating membrane potential-generating system MpsC domain-containing protein</fullName>
    </recommendedName>
</protein>
<evidence type="ECO:0000259" key="1">
    <source>
        <dbReference type="Pfam" id="PF10057"/>
    </source>
</evidence>
<dbReference type="Pfam" id="PF10057">
    <property type="entry name" value="MpsC"/>
    <property type="match status" value="1"/>
</dbReference>
<keyword evidence="3" id="KW-1185">Reference proteome</keyword>
<gene>
    <name evidence="2" type="ORF">Pla8534_68580</name>
</gene>
<organism evidence="2 3">
    <name type="scientific">Lignipirellula cremea</name>
    <dbReference type="NCBI Taxonomy" id="2528010"/>
    <lineage>
        <taxon>Bacteria</taxon>
        <taxon>Pseudomonadati</taxon>
        <taxon>Planctomycetota</taxon>
        <taxon>Planctomycetia</taxon>
        <taxon>Pirellulales</taxon>
        <taxon>Pirellulaceae</taxon>
        <taxon>Lignipirellula</taxon>
    </lineage>
</organism>
<name>A0A518E4C9_9BACT</name>